<dbReference type="RefSeq" id="WP_214610923.1">
    <property type="nucleotide sequence ID" value="NZ_JACATN010000002.1"/>
</dbReference>
<evidence type="ECO:0000313" key="1">
    <source>
        <dbReference type="EMBL" id="MBT2160707.1"/>
    </source>
</evidence>
<dbReference type="InterPro" id="IPR053825">
    <property type="entry name" value="DUF7009"/>
</dbReference>
<dbReference type="Pfam" id="PF22668">
    <property type="entry name" value="DUF7009"/>
    <property type="match status" value="1"/>
</dbReference>
<sequence>MKVRIKGNSIRMRITKTEVSQFCKTGYIQEETQFINSTFTYALISQADALEMTATFEDNKLIIVLPLGSIEDWENSKKVGFSHSISLTDGKKLSLLVEKDFTCLEDRGEDESENYPNPKLQH</sequence>
<name>A0ABS5WBG9_9FLAO</name>
<evidence type="ECO:0000313" key="2">
    <source>
        <dbReference type="Proteomes" id="UP000740413"/>
    </source>
</evidence>
<protein>
    <submittedName>
        <fullName evidence="1">Uncharacterized protein</fullName>
    </submittedName>
</protein>
<organism evidence="1 2">
    <name type="scientific">Zobellia barbeyronii</name>
    <dbReference type="NCBI Taxonomy" id="2748009"/>
    <lineage>
        <taxon>Bacteria</taxon>
        <taxon>Pseudomonadati</taxon>
        <taxon>Bacteroidota</taxon>
        <taxon>Flavobacteriia</taxon>
        <taxon>Flavobacteriales</taxon>
        <taxon>Flavobacteriaceae</taxon>
        <taxon>Zobellia</taxon>
    </lineage>
</organism>
<dbReference type="Proteomes" id="UP000740413">
    <property type="component" value="Unassembled WGS sequence"/>
</dbReference>
<reference evidence="2" key="1">
    <citation type="submission" date="2023-07" db="EMBL/GenBank/DDBJ databases">
        <title>Zobellia barbeyronii sp. nov., a new marine flavobacterium, isolated from green and red algae.</title>
        <authorList>
            <person name="Nedashkovskaya O.I."/>
            <person name="Otstavnykh N."/>
            <person name="Zhukova N."/>
            <person name="Guzev K."/>
            <person name="Chausova V."/>
            <person name="Tekutyeva L."/>
            <person name="Mikhailov V."/>
            <person name="Isaeva M."/>
        </authorList>
    </citation>
    <scope>NUCLEOTIDE SEQUENCE [LARGE SCALE GENOMIC DNA]</scope>
    <source>
        <strain evidence="2">KMM 6746</strain>
    </source>
</reference>
<keyword evidence="2" id="KW-1185">Reference proteome</keyword>
<proteinExistence type="predicted"/>
<comment type="caution">
    <text evidence="1">The sequence shown here is derived from an EMBL/GenBank/DDBJ whole genome shotgun (WGS) entry which is preliminary data.</text>
</comment>
<dbReference type="EMBL" id="JACATN010000002">
    <property type="protein sequence ID" value="MBT2160707.1"/>
    <property type="molecule type" value="Genomic_DNA"/>
</dbReference>
<accession>A0ABS5WBG9</accession>
<gene>
    <name evidence="1" type="ORF">HW347_05475</name>
</gene>